<evidence type="ECO:0000256" key="1">
    <source>
        <dbReference type="SAM" id="SignalP"/>
    </source>
</evidence>
<evidence type="ECO:0000313" key="3">
    <source>
        <dbReference type="EMBL" id="UWZ83845.1"/>
    </source>
</evidence>
<dbReference type="InterPro" id="IPR002035">
    <property type="entry name" value="VWF_A"/>
</dbReference>
<dbReference type="EMBL" id="CP093313">
    <property type="protein sequence ID" value="UWZ83845.1"/>
    <property type="molecule type" value="Genomic_DNA"/>
</dbReference>
<gene>
    <name evidence="3" type="ORF">MOP44_25205</name>
</gene>
<feature type="domain" description="VWFA" evidence="2">
    <location>
        <begin position="97"/>
        <end position="274"/>
    </location>
</feature>
<keyword evidence="4" id="KW-1185">Reference proteome</keyword>
<dbReference type="Proteomes" id="UP001059380">
    <property type="component" value="Chromosome"/>
</dbReference>
<dbReference type="KEGG" id="orp:MOP44_25205"/>
<dbReference type="Pfam" id="PF13519">
    <property type="entry name" value="VWA_2"/>
    <property type="match status" value="1"/>
</dbReference>
<evidence type="ECO:0000313" key="4">
    <source>
        <dbReference type="Proteomes" id="UP001059380"/>
    </source>
</evidence>
<dbReference type="SUPFAM" id="SSF53300">
    <property type="entry name" value="vWA-like"/>
    <property type="match status" value="1"/>
</dbReference>
<organism evidence="3 4">
    <name type="scientific">Occallatibacter riparius</name>
    <dbReference type="NCBI Taxonomy" id="1002689"/>
    <lineage>
        <taxon>Bacteria</taxon>
        <taxon>Pseudomonadati</taxon>
        <taxon>Acidobacteriota</taxon>
        <taxon>Terriglobia</taxon>
        <taxon>Terriglobales</taxon>
        <taxon>Acidobacteriaceae</taxon>
        <taxon>Occallatibacter</taxon>
    </lineage>
</organism>
<keyword evidence="1" id="KW-0732">Signal</keyword>
<feature type="chain" id="PRO_5039939049" evidence="1">
    <location>
        <begin position="40"/>
        <end position="330"/>
    </location>
</feature>
<evidence type="ECO:0000259" key="2">
    <source>
        <dbReference type="SMART" id="SM00327"/>
    </source>
</evidence>
<dbReference type="SMART" id="SM00327">
    <property type="entry name" value="VWA"/>
    <property type="match status" value="1"/>
</dbReference>
<proteinExistence type="predicted"/>
<dbReference type="InterPro" id="IPR036465">
    <property type="entry name" value="vWFA_dom_sf"/>
</dbReference>
<reference evidence="3" key="1">
    <citation type="submission" date="2021-04" db="EMBL/GenBank/DDBJ databases">
        <title>Phylogenetic analysis of Acidobacteriaceae.</title>
        <authorList>
            <person name="Qiu L."/>
            <person name="Zhang Q."/>
        </authorList>
    </citation>
    <scope>NUCLEOTIDE SEQUENCE</scope>
    <source>
        <strain evidence="3">DSM 25168</strain>
    </source>
</reference>
<dbReference type="RefSeq" id="WP_260793311.1">
    <property type="nucleotide sequence ID" value="NZ_CP093313.1"/>
</dbReference>
<protein>
    <submittedName>
        <fullName evidence="3">VWA domain-containing protein</fullName>
    </submittedName>
</protein>
<feature type="signal peptide" evidence="1">
    <location>
        <begin position="1"/>
        <end position="39"/>
    </location>
</feature>
<name>A0A9J7BS21_9BACT</name>
<dbReference type="InterPro" id="IPR017802">
    <property type="entry name" value="VWFA-rel_acidobac-type"/>
</dbReference>
<dbReference type="NCBIfam" id="TIGR03436">
    <property type="entry name" value="acidobact_VWFA"/>
    <property type="match status" value="1"/>
</dbReference>
<dbReference type="Gene3D" id="3.40.50.410">
    <property type="entry name" value="von Willebrand factor, type A domain"/>
    <property type="match status" value="1"/>
</dbReference>
<dbReference type="AlphaFoldDB" id="A0A9J7BS21"/>
<sequence>MPNGLFQQAVKSCPIKTSLFRRALFCAVLLPVLAPSAGAQEDSGATFRIESKLVNLFVNVTDRNGSIVGGLTKDDFKILEDGRPQEIAVFERESAMPLSLILAIDTSASTAIDRTRERDASKTFIHALMREQDQMSLIEFATFVNLLVPFTNKVGQLDHGLNSLKGGDATALYDAIYAASDSLASKKGRKVLVIVSDGGDTAKNSTYDDALEHALRGEVMIYSIIDVPIEASAGRDLGGEHALITLAEQTGGKSFYAEQGGLDKAFAKVSDDLRTQYMIGYYPHKQEPGISFHRVSVTVPRAAAEQFNIRYKAGYYSEPPEQPKRRVPID</sequence>
<accession>A0A9J7BS21</accession>